<dbReference type="EMBL" id="RFFH01000003">
    <property type="protein sequence ID" value="RMI33433.1"/>
    <property type="molecule type" value="Genomic_DNA"/>
</dbReference>
<comment type="caution">
    <text evidence="5">The sequence shown here is derived from an EMBL/GenBank/DDBJ whole genome shotgun (WGS) entry which is preliminary data.</text>
</comment>
<dbReference type="InterPro" id="IPR011991">
    <property type="entry name" value="ArsR-like_HTH"/>
</dbReference>
<evidence type="ECO:0000313" key="5">
    <source>
        <dbReference type="EMBL" id="RMI33433.1"/>
    </source>
</evidence>
<dbReference type="PANTHER" id="PTHR43132">
    <property type="entry name" value="ARSENICAL RESISTANCE OPERON REPRESSOR ARSR-RELATED"/>
    <property type="match status" value="1"/>
</dbReference>
<accession>A0A3M2LA52</accession>
<name>A0A3M2LA52_9NOCA</name>
<proteinExistence type="predicted"/>
<dbReference type="Pfam" id="PF01022">
    <property type="entry name" value="HTH_5"/>
    <property type="match status" value="1"/>
</dbReference>
<keyword evidence="1" id="KW-0805">Transcription regulation</keyword>
<dbReference type="NCBIfam" id="NF033788">
    <property type="entry name" value="HTH_metalloreg"/>
    <property type="match status" value="1"/>
</dbReference>
<protein>
    <submittedName>
        <fullName evidence="5">Transcriptional regulator</fullName>
    </submittedName>
</protein>
<dbReference type="PANTHER" id="PTHR43132:SF6">
    <property type="entry name" value="HTH-TYPE TRANSCRIPTIONAL REPRESSOR CZRA"/>
    <property type="match status" value="1"/>
</dbReference>
<reference evidence="5 6" key="1">
    <citation type="submission" date="2018-10" db="EMBL/GenBank/DDBJ databases">
        <title>Isolation from cow dung.</title>
        <authorList>
            <person name="Ling L."/>
        </authorList>
    </citation>
    <scope>NUCLEOTIDE SEQUENCE [LARGE SCALE GENOMIC DNA]</scope>
    <source>
        <strain evidence="5 6">NEAU-LL90</strain>
    </source>
</reference>
<dbReference type="PRINTS" id="PR00778">
    <property type="entry name" value="HTHARSR"/>
</dbReference>
<evidence type="ECO:0000256" key="3">
    <source>
        <dbReference type="ARBA" id="ARBA00023163"/>
    </source>
</evidence>
<evidence type="ECO:0000313" key="6">
    <source>
        <dbReference type="Proteomes" id="UP000279275"/>
    </source>
</evidence>
<dbReference type="InterPro" id="IPR036388">
    <property type="entry name" value="WH-like_DNA-bd_sf"/>
</dbReference>
<dbReference type="PROSITE" id="PS50987">
    <property type="entry name" value="HTH_ARSR_2"/>
    <property type="match status" value="1"/>
</dbReference>
<evidence type="ECO:0000256" key="1">
    <source>
        <dbReference type="ARBA" id="ARBA00023015"/>
    </source>
</evidence>
<dbReference type="SUPFAM" id="SSF46785">
    <property type="entry name" value="Winged helix' DNA-binding domain"/>
    <property type="match status" value="1"/>
</dbReference>
<dbReference type="Gene3D" id="1.10.10.10">
    <property type="entry name" value="Winged helix-like DNA-binding domain superfamily/Winged helix DNA-binding domain"/>
    <property type="match status" value="1"/>
</dbReference>
<dbReference type="InterPro" id="IPR051011">
    <property type="entry name" value="Metal_resp_trans_reg"/>
</dbReference>
<organism evidence="5 6">
    <name type="scientific">Nocardia stercoris</name>
    <dbReference type="NCBI Taxonomy" id="2483361"/>
    <lineage>
        <taxon>Bacteria</taxon>
        <taxon>Bacillati</taxon>
        <taxon>Actinomycetota</taxon>
        <taxon>Actinomycetes</taxon>
        <taxon>Mycobacteriales</taxon>
        <taxon>Nocardiaceae</taxon>
        <taxon>Nocardia</taxon>
    </lineage>
</organism>
<dbReference type="RefSeq" id="WP_122187631.1">
    <property type="nucleotide sequence ID" value="NZ_RFFH01000003.1"/>
</dbReference>
<feature type="domain" description="HTH arsR-type" evidence="4">
    <location>
        <begin position="15"/>
        <end position="109"/>
    </location>
</feature>
<gene>
    <name evidence="5" type="ORF">EBN03_09840</name>
</gene>
<dbReference type="OrthoDB" id="3268605at2"/>
<dbReference type="GO" id="GO:0003700">
    <property type="term" value="F:DNA-binding transcription factor activity"/>
    <property type="evidence" value="ECO:0007669"/>
    <property type="project" value="InterPro"/>
</dbReference>
<dbReference type="Proteomes" id="UP000279275">
    <property type="component" value="Unassembled WGS sequence"/>
</dbReference>
<keyword evidence="6" id="KW-1185">Reference proteome</keyword>
<dbReference type="InterPro" id="IPR036390">
    <property type="entry name" value="WH_DNA-bd_sf"/>
</dbReference>
<sequence>MGHGIEGRDRPAARLDAESAAHVATTLQALATPSRLLILTELRHGPRPVTDLAEAVGMEQSAVSHQLRLLRNLGLVTGTRAGRSIVYRLYDNHVAQLLDEAVYHSEHLRLGLSEESENAG</sequence>
<keyword evidence="2" id="KW-0238">DNA-binding</keyword>
<dbReference type="InterPro" id="IPR001845">
    <property type="entry name" value="HTH_ArsR_DNA-bd_dom"/>
</dbReference>
<evidence type="ECO:0000259" key="4">
    <source>
        <dbReference type="PROSITE" id="PS50987"/>
    </source>
</evidence>
<dbReference type="CDD" id="cd00090">
    <property type="entry name" value="HTH_ARSR"/>
    <property type="match status" value="1"/>
</dbReference>
<dbReference type="AlphaFoldDB" id="A0A3M2LA52"/>
<dbReference type="SMART" id="SM00418">
    <property type="entry name" value="HTH_ARSR"/>
    <property type="match status" value="1"/>
</dbReference>
<keyword evidence="3" id="KW-0804">Transcription</keyword>
<evidence type="ECO:0000256" key="2">
    <source>
        <dbReference type="ARBA" id="ARBA00023125"/>
    </source>
</evidence>
<dbReference type="GO" id="GO:0003677">
    <property type="term" value="F:DNA binding"/>
    <property type="evidence" value="ECO:0007669"/>
    <property type="project" value="UniProtKB-KW"/>
</dbReference>